<evidence type="ECO:0000313" key="4">
    <source>
        <dbReference type="EMBL" id="CAA7270195.1"/>
    </source>
</evidence>
<evidence type="ECO:0000313" key="5">
    <source>
        <dbReference type="Proteomes" id="UP000467700"/>
    </source>
</evidence>
<dbReference type="EMBL" id="CACVBS010000087">
    <property type="protein sequence ID" value="CAA7270195.1"/>
    <property type="molecule type" value="Genomic_DNA"/>
</dbReference>
<dbReference type="InterPro" id="IPR051104">
    <property type="entry name" value="FAD_monoxygenase"/>
</dbReference>
<proteinExistence type="predicted"/>
<evidence type="ECO:0008006" key="6">
    <source>
        <dbReference type="Google" id="ProtNLM"/>
    </source>
</evidence>
<reference evidence="4 5" key="1">
    <citation type="submission" date="2020-01" db="EMBL/GenBank/DDBJ databases">
        <authorList>
            <person name="Gupta K D."/>
        </authorList>
    </citation>
    <scope>NUCLEOTIDE SEQUENCE [LARGE SCALE GENOMIC DNA]</scope>
</reference>
<keyword evidence="5" id="KW-1185">Reference proteome</keyword>
<evidence type="ECO:0000256" key="1">
    <source>
        <dbReference type="ARBA" id="ARBA00022630"/>
    </source>
</evidence>
<sequence length="312" mass="34483">MLWPRVWEVFKSLGLEDDLVKRLHEGGWPPKGGTVALASEKSDMREGVPFFNLIPEDAHDVLLKHITPATRFHLSSRLVSYKDAGMHIELLFKDGRTATCDLLVGADGINSGVRKTLLSGSKPESEVIKKINLDHPALKGGMVYYGRDRASYTYWDAAQWTSGGREVAQCLVKNMDRPSKWAIQAVTPLDNYVEGRIALLGDAALGMRPHLGNGAGQAFEDLPFDASILSNTIAKSVQPGKVDIPKILETYKAIRQPFGSFVARETRNTGLLYELTDAVGFEGIREGDTVSSERLAKLGKEINEEWAWSCIR</sequence>
<dbReference type="InterPro" id="IPR036188">
    <property type="entry name" value="FAD/NAD-bd_sf"/>
</dbReference>
<organism evidence="4 5">
    <name type="scientific">Cyclocybe aegerita</name>
    <name type="common">Black poplar mushroom</name>
    <name type="synonym">Agrocybe aegerita</name>
    <dbReference type="NCBI Taxonomy" id="1973307"/>
    <lineage>
        <taxon>Eukaryota</taxon>
        <taxon>Fungi</taxon>
        <taxon>Dikarya</taxon>
        <taxon>Basidiomycota</taxon>
        <taxon>Agaricomycotina</taxon>
        <taxon>Agaricomycetes</taxon>
        <taxon>Agaricomycetidae</taxon>
        <taxon>Agaricales</taxon>
        <taxon>Agaricineae</taxon>
        <taxon>Bolbitiaceae</taxon>
        <taxon>Cyclocybe</taxon>
    </lineage>
</organism>
<name>A0A8S0W4I3_CYCAE</name>
<dbReference type="Proteomes" id="UP000467700">
    <property type="component" value="Unassembled WGS sequence"/>
</dbReference>
<dbReference type="PANTHER" id="PTHR46720">
    <property type="entry name" value="HYDROXYLASE, PUTATIVE (AFU_ORTHOLOGUE AFUA_3G01460)-RELATED"/>
    <property type="match status" value="1"/>
</dbReference>
<dbReference type="GO" id="GO:0016491">
    <property type="term" value="F:oxidoreductase activity"/>
    <property type="evidence" value="ECO:0007669"/>
    <property type="project" value="UniProtKB-KW"/>
</dbReference>
<evidence type="ECO:0000256" key="3">
    <source>
        <dbReference type="ARBA" id="ARBA00023002"/>
    </source>
</evidence>
<dbReference type="Gene3D" id="3.50.50.60">
    <property type="entry name" value="FAD/NAD(P)-binding domain"/>
    <property type="match status" value="1"/>
</dbReference>
<evidence type="ECO:0000256" key="2">
    <source>
        <dbReference type="ARBA" id="ARBA00022827"/>
    </source>
</evidence>
<comment type="caution">
    <text evidence="4">The sequence shown here is derived from an EMBL/GenBank/DDBJ whole genome shotgun (WGS) entry which is preliminary data.</text>
</comment>
<keyword evidence="3" id="KW-0560">Oxidoreductase</keyword>
<dbReference type="OrthoDB" id="417877at2759"/>
<dbReference type="GO" id="GO:0044550">
    <property type="term" value="P:secondary metabolite biosynthetic process"/>
    <property type="evidence" value="ECO:0007669"/>
    <property type="project" value="TreeGrafter"/>
</dbReference>
<accession>A0A8S0W4I3</accession>
<gene>
    <name evidence="4" type="ORF">AAE3_LOCUS12434</name>
</gene>
<keyword evidence="1" id="KW-0285">Flavoprotein</keyword>
<keyword evidence="2" id="KW-0274">FAD</keyword>
<dbReference type="AlphaFoldDB" id="A0A8S0W4I3"/>
<dbReference type="PANTHER" id="PTHR46720:SF3">
    <property type="entry name" value="FAD-BINDING DOMAIN-CONTAINING PROTEIN-RELATED"/>
    <property type="match status" value="1"/>
</dbReference>
<dbReference type="SUPFAM" id="SSF51905">
    <property type="entry name" value="FAD/NAD(P)-binding domain"/>
    <property type="match status" value="1"/>
</dbReference>
<protein>
    <recommendedName>
        <fullName evidence="6">FAD-binding domain-containing protein</fullName>
    </recommendedName>
</protein>